<evidence type="ECO:0000313" key="3">
    <source>
        <dbReference type="Proteomes" id="UP001180489"/>
    </source>
</evidence>
<name>A0ABU2UWW2_9ACTN</name>
<gene>
    <name evidence="2" type="ORF">RM863_37260</name>
</gene>
<keyword evidence="3" id="KW-1185">Reference proteome</keyword>
<evidence type="ECO:0000313" key="2">
    <source>
        <dbReference type="EMBL" id="MDT0477786.1"/>
    </source>
</evidence>
<dbReference type="EMBL" id="JAVRFF010000073">
    <property type="protein sequence ID" value="MDT0477786.1"/>
    <property type="molecule type" value="Genomic_DNA"/>
</dbReference>
<proteinExistence type="predicted"/>
<dbReference type="SUPFAM" id="SSF54427">
    <property type="entry name" value="NTF2-like"/>
    <property type="match status" value="1"/>
</dbReference>
<accession>A0ABU2UWW2</accession>
<feature type="domain" description="SnoaL-like" evidence="1">
    <location>
        <begin position="24"/>
        <end position="121"/>
    </location>
</feature>
<dbReference type="Proteomes" id="UP001180489">
    <property type="component" value="Unassembled WGS sequence"/>
</dbReference>
<dbReference type="RefSeq" id="WP_311637816.1">
    <property type="nucleotide sequence ID" value="NZ_JAVRFF010000073.1"/>
</dbReference>
<dbReference type="InterPro" id="IPR032710">
    <property type="entry name" value="NTF2-like_dom_sf"/>
</dbReference>
<dbReference type="Pfam" id="PF12680">
    <property type="entry name" value="SnoaL_2"/>
    <property type="match status" value="1"/>
</dbReference>
<dbReference type="InterPro" id="IPR037401">
    <property type="entry name" value="SnoaL-like"/>
</dbReference>
<protein>
    <submittedName>
        <fullName evidence="2">Nuclear transport factor 2 family protein</fullName>
    </submittedName>
</protein>
<dbReference type="CDD" id="cd00531">
    <property type="entry name" value="NTF2_like"/>
    <property type="match status" value="1"/>
</dbReference>
<dbReference type="Gene3D" id="3.10.450.50">
    <property type="match status" value="1"/>
</dbReference>
<reference evidence="2" key="1">
    <citation type="submission" date="2024-05" db="EMBL/GenBank/DDBJ databases">
        <title>30 novel species of actinomycetes from the DSMZ collection.</title>
        <authorList>
            <person name="Nouioui I."/>
        </authorList>
    </citation>
    <scope>NUCLEOTIDE SEQUENCE</scope>
    <source>
        <strain evidence="2">DSM 41014</strain>
    </source>
</reference>
<comment type="caution">
    <text evidence="2">The sequence shown here is derived from an EMBL/GenBank/DDBJ whole genome shotgun (WGS) entry which is preliminary data.</text>
</comment>
<evidence type="ECO:0000259" key="1">
    <source>
        <dbReference type="Pfam" id="PF12680"/>
    </source>
</evidence>
<organism evidence="2 3">
    <name type="scientific">Streptomyces hintoniae</name>
    <dbReference type="NCBI Taxonomy" id="3075521"/>
    <lineage>
        <taxon>Bacteria</taxon>
        <taxon>Bacillati</taxon>
        <taxon>Actinomycetota</taxon>
        <taxon>Actinomycetes</taxon>
        <taxon>Kitasatosporales</taxon>
        <taxon>Streptomycetaceae</taxon>
        <taxon>Streptomyces</taxon>
    </lineage>
</organism>
<sequence length="134" mass="14979">MTSLPVQPAEPKDSDSGEPAIRAVRRFYHLVDSGDCQGLAAMFAADAEYRRPGYELMEGPEGLLSFYSRDRTIRSGQHTLTTLLTDGHHVGVFGEFHGVLKDGRPLDLRFADRFIVRPDGLFSSRDTYFFAPLV</sequence>